<organism evidence="7 8">
    <name type="scientific">Helobdella robusta</name>
    <name type="common">Californian leech</name>
    <dbReference type="NCBI Taxonomy" id="6412"/>
    <lineage>
        <taxon>Eukaryota</taxon>
        <taxon>Metazoa</taxon>
        <taxon>Spiralia</taxon>
        <taxon>Lophotrochozoa</taxon>
        <taxon>Annelida</taxon>
        <taxon>Clitellata</taxon>
        <taxon>Hirudinea</taxon>
        <taxon>Rhynchobdellida</taxon>
        <taxon>Glossiphoniidae</taxon>
        <taxon>Helobdella</taxon>
    </lineage>
</organism>
<keyword evidence="3" id="KW-0832">Ubl conjugation</keyword>
<reference evidence="7" key="3">
    <citation type="submission" date="2015-06" db="UniProtKB">
        <authorList>
            <consortium name="EnsemblMetazoa"/>
        </authorList>
    </citation>
    <scope>IDENTIFICATION</scope>
</reference>
<dbReference type="EMBL" id="AMQM01004910">
    <property type="status" value="NOT_ANNOTATED_CDS"/>
    <property type="molecule type" value="Genomic_DNA"/>
</dbReference>
<dbReference type="HOGENOM" id="CLU_122104_0_0_1"/>
<dbReference type="PROSITE" id="PS50144">
    <property type="entry name" value="MATH"/>
    <property type="match status" value="1"/>
</dbReference>
<sequence>RNFEELRLKLINIDRFIGSYNINLNDLDNRFQNLEQTSYNGVLLWKVTNYREHKNKAVIGQTTSLYSQSFYTSRYGYKMCARIYLNGDGIGNGTHISMFFVIMKGDYDTILEWPFRHKVTLMILDRSGNECHISDSFLPDPRSSSYQKPTSACNVASGCPMFATQSDIEENRNFLNDDCLFIKIIVKNI</sequence>
<dbReference type="AlphaFoldDB" id="T1G4B0"/>
<dbReference type="Gene3D" id="2.60.210.10">
    <property type="entry name" value="Apoptosis, Tumor Necrosis Factor Receptor Associated Protein 2, Chain A"/>
    <property type="match status" value="1"/>
</dbReference>
<dbReference type="EnsemblMetazoa" id="HelroT81197">
    <property type="protein sequence ID" value="HelroP81197"/>
    <property type="gene ID" value="HelroG81197"/>
</dbReference>
<evidence type="ECO:0000256" key="2">
    <source>
        <dbReference type="ARBA" id="ARBA00022703"/>
    </source>
</evidence>
<evidence type="ECO:0000256" key="4">
    <source>
        <dbReference type="ARBA" id="ARBA00023054"/>
    </source>
</evidence>
<dbReference type="EMBL" id="KB096716">
    <property type="protein sequence ID" value="ESO02952.1"/>
    <property type="molecule type" value="Genomic_DNA"/>
</dbReference>
<reference evidence="8" key="1">
    <citation type="submission" date="2012-12" db="EMBL/GenBank/DDBJ databases">
        <authorList>
            <person name="Hellsten U."/>
            <person name="Grimwood J."/>
            <person name="Chapman J.A."/>
            <person name="Shapiro H."/>
            <person name="Aerts A."/>
            <person name="Otillar R.P."/>
            <person name="Terry A.Y."/>
            <person name="Boore J.L."/>
            <person name="Simakov O."/>
            <person name="Marletaz F."/>
            <person name="Cho S.-J."/>
            <person name="Edsinger-Gonzales E."/>
            <person name="Havlak P."/>
            <person name="Kuo D.-H."/>
            <person name="Larsson T."/>
            <person name="Lv J."/>
            <person name="Arendt D."/>
            <person name="Savage R."/>
            <person name="Osoegawa K."/>
            <person name="de Jong P."/>
            <person name="Lindberg D.R."/>
            <person name="Seaver E.C."/>
            <person name="Weisblat D.A."/>
            <person name="Putnam N.H."/>
            <person name="Grigoriev I.V."/>
            <person name="Rokhsar D.S."/>
        </authorList>
    </citation>
    <scope>NUCLEOTIDE SEQUENCE</scope>
</reference>
<dbReference type="PANTHER" id="PTHR10131">
    <property type="entry name" value="TNF RECEPTOR ASSOCIATED FACTOR"/>
    <property type="match status" value="1"/>
</dbReference>
<dbReference type="InterPro" id="IPR008974">
    <property type="entry name" value="TRAF-like"/>
</dbReference>
<protein>
    <recommendedName>
        <fullName evidence="5">MATH domain-containing protein</fullName>
    </recommendedName>
</protein>
<dbReference type="KEGG" id="hro:HELRODRAFT_81197"/>
<dbReference type="SUPFAM" id="SSF49599">
    <property type="entry name" value="TRAF domain-like"/>
    <property type="match status" value="1"/>
</dbReference>
<keyword evidence="8" id="KW-1185">Reference proteome</keyword>
<evidence type="ECO:0000256" key="3">
    <source>
        <dbReference type="ARBA" id="ARBA00022843"/>
    </source>
</evidence>
<keyword evidence="2" id="KW-0053">Apoptosis</keyword>
<evidence type="ECO:0000259" key="5">
    <source>
        <dbReference type="PROSITE" id="PS50144"/>
    </source>
</evidence>
<name>T1G4B0_HELRO</name>
<evidence type="ECO:0000313" key="7">
    <source>
        <dbReference type="EnsemblMetazoa" id="HelroP81197"/>
    </source>
</evidence>
<feature type="domain" description="MATH" evidence="5">
    <location>
        <begin position="40"/>
        <end position="186"/>
    </location>
</feature>
<keyword evidence="4" id="KW-0175">Coiled coil</keyword>
<dbReference type="STRING" id="6412.T1G4B0"/>
<evidence type="ECO:0000256" key="1">
    <source>
        <dbReference type="ARBA" id="ARBA00022499"/>
    </source>
</evidence>
<dbReference type="OMA" id="LENETHH"/>
<dbReference type="SMART" id="SM00061">
    <property type="entry name" value="MATH"/>
    <property type="match status" value="1"/>
</dbReference>
<dbReference type="InterPro" id="IPR049342">
    <property type="entry name" value="TRAF1-6_MATH_dom"/>
</dbReference>
<proteinExistence type="predicted"/>
<evidence type="ECO:0000313" key="6">
    <source>
        <dbReference type="EMBL" id="ESO02952.1"/>
    </source>
</evidence>
<reference evidence="6 8" key="2">
    <citation type="journal article" date="2013" name="Nature">
        <title>Insights into bilaterian evolution from three spiralian genomes.</title>
        <authorList>
            <person name="Simakov O."/>
            <person name="Marletaz F."/>
            <person name="Cho S.J."/>
            <person name="Edsinger-Gonzales E."/>
            <person name="Havlak P."/>
            <person name="Hellsten U."/>
            <person name="Kuo D.H."/>
            <person name="Larsson T."/>
            <person name="Lv J."/>
            <person name="Arendt D."/>
            <person name="Savage R."/>
            <person name="Osoegawa K."/>
            <person name="de Jong P."/>
            <person name="Grimwood J."/>
            <person name="Chapman J.A."/>
            <person name="Shapiro H."/>
            <person name="Aerts A."/>
            <person name="Otillar R.P."/>
            <person name="Terry A.Y."/>
            <person name="Boore J.L."/>
            <person name="Grigoriev I.V."/>
            <person name="Lindberg D.R."/>
            <person name="Seaver E.C."/>
            <person name="Weisblat D.A."/>
            <person name="Putnam N.H."/>
            <person name="Rokhsar D.S."/>
        </authorList>
    </citation>
    <scope>NUCLEOTIDE SEQUENCE</scope>
</reference>
<dbReference type="CTD" id="20215908"/>
<dbReference type="InterPro" id="IPR002083">
    <property type="entry name" value="MATH/TRAF_dom"/>
</dbReference>
<dbReference type="GeneID" id="20215908"/>
<dbReference type="GO" id="GO:0006915">
    <property type="term" value="P:apoptotic process"/>
    <property type="evidence" value="ECO:0007669"/>
    <property type="project" value="UniProtKB-KW"/>
</dbReference>
<dbReference type="RefSeq" id="XP_009019166.1">
    <property type="nucleotide sequence ID" value="XM_009020918.1"/>
</dbReference>
<dbReference type="eggNOG" id="KOG0297">
    <property type="taxonomic scope" value="Eukaryota"/>
</dbReference>
<gene>
    <name evidence="7" type="primary">20215908</name>
    <name evidence="6" type="ORF">HELRODRAFT_81197</name>
</gene>
<dbReference type="OrthoDB" id="5947827at2759"/>
<dbReference type="Proteomes" id="UP000015101">
    <property type="component" value="Unassembled WGS sequence"/>
</dbReference>
<dbReference type="Pfam" id="PF21355">
    <property type="entry name" value="TRAF-mep_MATH"/>
    <property type="match status" value="1"/>
</dbReference>
<dbReference type="FunFam" id="2.60.210.10:FF:000001">
    <property type="entry name" value="TNF receptor-associated factor"/>
    <property type="match status" value="1"/>
</dbReference>
<accession>T1G4B0</accession>
<evidence type="ECO:0000313" key="8">
    <source>
        <dbReference type="Proteomes" id="UP000015101"/>
    </source>
</evidence>
<dbReference type="InParanoid" id="T1G4B0"/>
<keyword evidence="1" id="KW-1017">Isopeptide bond</keyword>
<dbReference type="PANTHER" id="PTHR10131:SF94">
    <property type="entry name" value="TNF RECEPTOR-ASSOCIATED FACTOR 4"/>
    <property type="match status" value="1"/>
</dbReference>